<evidence type="ECO:0000313" key="3">
    <source>
        <dbReference type="Proteomes" id="UP001494588"/>
    </source>
</evidence>
<proteinExistence type="predicted"/>
<dbReference type="EMBL" id="JAZHGC010000033">
    <property type="protein sequence ID" value="MEM5290170.1"/>
    <property type="molecule type" value="Genomic_DNA"/>
</dbReference>
<sequence length="293" mass="33118">MTHGSTYYESRGFCIYCGETNNLSDEHIVPYSLGGVHVLRKASCARCADITKKFEQRVSRDLWGDARAAFNAPTRRRKERKTHIEIQDRKNVRNTLKFPVGEYPAGFVFYKMTKAGFLLDLPDDLDLTVHWQMSVIDDSGRRERFLEKHPDNLILKFRHVPYDFGRMLAKIGYGQILTSLDPGDFRPVCLPYILGTKTNVSFVVGGSMDDQAPMDIGYSLETAGFGSLQRLILVATIRLYANTASPAYHVVVGDIEGEENVRRVMQKLELKEGTGNVVLGDHGDKHWSPVKPF</sequence>
<dbReference type="RefSeq" id="WP_201651751.1">
    <property type="nucleotide sequence ID" value="NZ_CAJHCS010000014.1"/>
</dbReference>
<dbReference type="Pfam" id="PF14279">
    <property type="entry name" value="HNH_5"/>
    <property type="match status" value="1"/>
</dbReference>
<keyword evidence="2" id="KW-0378">Hydrolase</keyword>
<keyword evidence="2" id="KW-0255">Endonuclease</keyword>
<dbReference type="GO" id="GO:0004519">
    <property type="term" value="F:endonuclease activity"/>
    <property type="evidence" value="ECO:0007669"/>
    <property type="project" value="UniProtKB-KW"/>
</dbReference>
<feature type="domain" description="HNH endonuclease 5" evidence="1">
    <location>
        <begin position="14"/>
        <end position="60"/>
    </location>
</feature>
<name>A0ABU9QM68_9BURK</name>
<keyword evidence="2" id="KW-0540">Nuclease</keyword>
<keyword evidence="3" id="KW-1185">Reference proteome</keyword>
<evidence type="ECO:0000259" key="1">
    <source>
        <dbReference type="Pfam" id="PF14279"/>
    </source>
</evidence>
<dbReference type="Proteomes" id="UP001494588">
    <property type="component" value="Unassembled WGS sequence"/>
</dbReference>
<accession>A0ABU9QM68</accession>
<organism evidence="2 3">
    <name type="scientific">Paraburkholderia sabiae</name>
    <dbReference type="NCBI Taxonomy" id="273251"/>
    <lineage>
        <taxon>Bacteria</taxon>
        <taxon>Pseudomonadati</taxon>
        <taxon>Pseudomonadota</taxon>
        <taxon>Betaproteobacteria</taxon>
        <taxon>Burkholderiales</taxon>
        <taxon>Burkholderiaceae</taxon>
        <taxon>Paraburkholderia</taxon>
    </lineage>
</organism>
<dbReference type="InterPro" id="IPR029471">
    <property type="entry name" value="HNH_5"/>
</dbReference>
<protein>
    <submittedName>
        <fullName evidence="2">HNH endonuclease</fullName>
    </submittedName>
</protein>
<gene>
    <name evidence="2" type="ORF">V4C55_31040</name>
</gene>
<comment type="caution">
    <text evidence="2">The sequence shown here is derived from an EMBL/GenBank/DDBJ whole genome shotgun (WGS) entry which is preliminary data.</text>
</comment>
<reference evidence="2 3" key="1">
    <citation type="submission" date="2024-01" db="EMBL/GenBank/DDBJ databases">
        <title>The diversity of rhizobia nodulating Mimosa spp. in eleven states of Brazil covering several biomes is determined by host plant, location, and edaphic factors.</title>
        <authorList>
            <person name="Rouws L."/>
            <person name="Barauna A."/>
            <person name="Beukes C."/>
            <person name="De Faria S.M."/>
            <person name="Gross E."/>
            <person name="Dos Reis Junior F.B."/>
            <person name="Simon M."/>
            <person name="Maluk M."/>
            <person name="Odee D.W."/>
            <person name="Kenicer G."/>
            <person name="Young J.P.W."/>
            <person name="Reis V.M."/>
            <person name="Zilli J."/>
            <person name="James E.K."/>
        </authorList>
    </citation>
    <scope>NUCLEOTIDE SEQUENCE [LARGE SCALE GENOMIC DNA]</scope>
    <source>
        <strain evidence="2 3">JPY77</strain>
    </source>
</reference>
<evidence type="ECO:0000313" key="2">
    <source>
        <dbReference type="EMBL" id="MEM5290170.1"/>
    </source>
</evidence>